<protein>
    <recommendedName>
        <fullName evidence="3">Metallothionein</fullName>
    </recommendedName>
</protein>
<proteinExistence type="predicted"/>
<dbReference type="GeneID" id="96301919"/>
<evidence type="ECO:0000313" key="1">
    <source>
        <dbReference type="EMBL" id="SFK58504.1"/>
    </source>
</evidence>
<dbReference type="EMBL" id="FOQY01000029">
    <property type="protein sequence ID" value="SFK58504.1"/>
    <property type="molecule type" value="Genomic_DNA"/>
</dbReference>
<dbReference type="AlphaFoldDB" id="A0A1I4AQ53"/>
<evidence type="ECO:0008006" key="3">
    <source>
        <dbReference type="Google" id="ProtNLM"/>
    </source>
</evidence>
<evidence type="ECO:0000313" key="2">
    <source>
        <dbReference type="Proteomes" id="UP000199111"/>
    </source>
</evidence>
<sequence length="86" mass="9347">MAQCEVCGNDYDMSFEVHAQGAVHVFDSFECAIQRMAPICERCGVRIVGHGVQAGRSWFCCAHCARQEGADTIVDRVGIPSQQGAQ</sequence>
<dbReference type="RefSeq" id="WP_031165153.1">
    <property type="nucleotide sequence ID" value="NZ_FOQY01000029.1"/>
</dbReference>
<gene>
    <name evidence="1" type="ORF">SAMN05216275_12923</name>
</gene>
<keyword evidence="2" id="KW-1185">Reference proteome</keyword>
<reference evidence="2" key="1">
    <citation type="submission" date="2016-10" db="EMBL/GenBank/DDBJ databases">
        <authorList>
            <person name="Varghese N."/>
            <person name="Submissions S."/>
        </authorList>
    </citation>
    <scope>NUCLEOTIDE SEQUENCE [LARGE SCALE GENOMIC DNA]</scope>
    <source>
        <strain evidence="2">CGMCC 4.2126</strain>
    </source>
</reference>
<name>A0A1I4AQ53_9ACTN</name>
<organism evidence="1 2">
    <name type="scientific">Streptosporangium canum</name>
    <dbReference type="NCBI Taxonomy" id="324952"/>
    <lineage>
        <taxon>Bacteria</taxon>
        <taxon>Bacillati</taxon>
        <taxon>Actinomycetota</taxon>
        <taxon>Actinomycetes</taxon>
        <taxon>Streptosporangiales</taxon>
        <taxon>Streptosporangiaceae</taxon>
        <taxon>Streptosporangium</taxon>
    </lineage>
</organism>
<accession>A0A1I4AQ53</accession>
<dbReference type="Proteomes" id="UP000199111">
    <property type="component" value="Unassembled WGS sequence"/>
</dbReference>